<feature type="transmembrane region" description="Helical" evidence="5">
    <location>
        <begin position="108"/>
        <end position="127"/>
    </location>
</feature>
<feature type="domain" description="EamA" evidence="6">
    <location>
        <begin position="19"/>
        <end position="149"/>
    </location>
</feature>
<dbReference type="Gene3D" id="1.10.3730.20">
    <property type="match status" value="1"/>
</dbReference>
<gene>
    <name evidence="7" type="ORF">CNQ84_16910</name>
</gene>
<feature type="domain" description="EamA" evidence="6">
    <location>
        <begin position="162"/>
        <end position="289"/>
    </location>
</feature>
<dbReference type="EMBL" id="NTMR01000026">
    <property type="protein sequence ID" value="PBK03008.1"/>
    <property type="molecule type" value="Genomic_DNA"/>
</dbReference>
<evidence type="ECO:0000313" key="7">
    <source>
        <dbReference type="EMBL" id="PBK03008.1"/>
    </source>
</evidence>
<dbReference type="Proteomes" id="UP000242313">
    <property type="component" value="Unassembled WGS sequence"/>
</dbReference>
<dbReference type="Pfam" id="PF00892">
    <property type="entry name" value="EamA"/>
    <property type="match status" value="2"/>
</dbReference>
<evidence type="ECO:0000256" key="2">
    <source>
        <dbReference type="ARBA" id="ARBA00022692"/>
    </source>
</evidence>
<dbReference type="AlphaFoldDB" id="A0A2A3MDZ2"/>
<evidence type="ECO:0000256" key="4">
    <source>
        <dbReference type="ARBA" id="ARBA00023136"/>
    </source>
</evidence>
<dbReference type="PANTHER" id="PTHR22911:SF6">
    <property type="entry name" value="SOLUTE CARRIER FAMILY 35 MEMBER G1"/>
    <property type="match status" value="1"/>
</dbReference>
<feature type="transmembrane region" description="Helical" evidence="5">
    <location>
        <begin position="136"/>
        <end position="155"/>
    </location>
</feature>
<dbReference type="PANTHER" id="PTHR22911">
    <property type="entry name" value="ACYL-MALONYL CONDENSING ENZYME-RELATED"/>
    <property type="match status" value="1"/>
</dbReference>
<evidence type="ECO:0000256" key="5">
    <source>
        <dbReference type="SAM" id="Phobius"/>
    </source>
</evidence>
<feature type="transmembrane region" description="Helical" evidence="5">
    <location>
        <begin position="272"/>
        <end position="291"/>
    </location>
</feature>
<keyword evidence="2 5" id="KW-0812">Transmembrane</keyword>
<proteinExistence type="predicted"/>
<reference evidence="7 8" key="1">
    <citation type="submission" date="2017-09" db="EMBL/GenBank/DDBJ databases">
        <title>Pseudomonas abyssi sp. nov. isolated from Abyssopelagic Water.</title>
        <authorList>
            <person name="Wei Y."/>
        </authorList>
    </citation>
    <scope>NUCLEOTIDE SEQUENCE [LARGE SCALE GENOMIC DNA]</scope>
    <source>
        <strain evidence="7 8">MT5</strain>
    </source>
</reference>
<organism evidence="7 8">
    <name type="scientific">Pseudomonas abyssi</name>
    <dbReference type="NCBI Taxonomy" id="170540"/>
    <lineage>
        <taxon>Bacteria</taxon>
        <taxon>Pseudomonadati</taxon>
        <taxon>Pseudomonadota</taxon>
        <taxon>Gammaproteobacteria</taxon>
        <taxon>Pseudomonadales</taxon>
        <taxon>Pseudomonadaceae</taxon>
        <taxon>Pseudomonas</taxon>
    </lineage>
</organism>
<comment type="caution">
    <text evidence="7">The sequence shown here is derived from an EMBL/GenBank/DDBJ whole genome shotgun (WGS) entry which is preliminary data.</text>
</comment>
<accession>A0A2A3MDZ2</accession>
<feature type="transmembrane region" description="Helical" evidence="5">
    <location>
        <begin position="190"/>
        <end position="210"/>
    </location>
</feature>
<dbReference type="SUPFAM" id="SSF103481">
    <property type="entry name" value="Multidrug resistance efflux transporter EmrE"/>
    <property type="match status" value="2"/>
</dbReference>
<protein>
    <submittedName>
        <fullName evidence="7">EamA family transporter</fullName>
    </submittedName>
</protein>
<dbReference type="InterPro" id="IPR037185">
    <property type="entry name" value="EmrE-like"/>
</dbReference>
<evidence type="ECO:0000313" key="8">
    <source>
        <dbReference type="Proteomes" id="UP000242313"/>
    </source>
</evidence>
<sequence>MPRARCCVVESVRLDQPRRGALLLALSGLLFAIMGVLIREVSTGVNNETVVFARNLIGVFYFLPLMLIRGIAPFRTRRLGSHFLRTFYGLGAMYCFFYAIAHLPLADAMVFTYAAPVFTPVLAWWWLKESLTGRMMLSVAIGFVGVILVAKPTGALFDPKALAGVAASLLAACAFVSIRAMSDSEPATRIVFYFASFSTLLSAIPLLWAYQPLTLPQLGLLTAIGIVATTSQLVMSRAYALAPPGKIGPLSYLAIVFSGAFAWVLWDELPGWSSWLGAGLIFAASLLSLYLPAKPGKTPRAGV</sequence>
<evidence type="ECO:0000256" key="3">
    <source>
        <dbReference type="ARBA" id="ARBA00022989"/>
    </source>
</evidence>
<name>A0A2A3MDZ2_9PSED</name>
<comment type="subcellular location">
    <subcellularLocation>
        <location evidence="1">Membrane</location>
        <topology evidence="1">Multi-pass membrane protein</topology>
    </subcellularLocation>
</comment>
<feature type="transmembrane region" description="Helical" evidence="5">
    <location>
        <begin position="161"/>
        <end position="178"/>
    </location>
</feature>
<feature type="transmembrane region" description="Helical" evidence="5">
    <location>
        <begin position="216"/>
        <end position="235"/>
    </location>
</feature>
<feature type="transmembrane region" description="Helical" evidence="5">
    <location>
        <begin position="83"/>
        <end position="102"/>
    </location>
</feature>
<evidence type="ECO:0000259" key="6">
    <source>
        <dbReference type="Pfam" id="PF00892"/>
    </source>
</evidence>
<keyword evidence="4 5" id="KW-0472">Membrane</keyword>
<dbReference type="InterPro" id="IPR000620">
    <property type="entry name" value="EamA_dom"/>
</dbReference>
<evidence type="ECO:0000256" key="1">
    <source>
        <dbReference type="ARBA" id="ARBA00004141"/>
    </source>
</evidence>
<feature type="transmembrane region" description="Helical" evidence="5">
    <location>
        <begin position="21"/>
        <end position="39"/>
    </location>
</feature>
<keyword evidence="8" id="KW-1185">Reference proteome</keyword>
<keyword evidence="3 5" id="KW-1133">Transmembrane helix</keyword>
<feature type="transmembrane region" description="Helical" evidence="5">
    <location>
        <begin position="51"/>
        <end position="71"/>
    </location>
</feature>
<dbReference type="GO" id="GO:0016020">
    <property type="term" value="C:membrane"/>
    <property type="evidence" value="ECO:0007669"/>
    <property type="project" value="UniProtKB-SubCell"/>
</dbReference>
<feature type="transmembrane region" description="Helical" evidence="5">
    <location>
        <begin position="247"/>
        <end position="266"/>
    </location>
</feature>